<dbReference type="OrthoDB" id="8613896at2"/>
<keyword evidence="2" id="KW-1185">Reference proteome</keyword>
<dbReference type="EMBL" id="LUUK01000041">
    <property type="protein sequence ID" value="OAI25078.1"/>
    <property type="molecule type" value="Genomic_DNA"/>
</dbReference>
<dbReference type="RefSeq" id="WP_064025254.1">
    <property type="nucleotide sequence ID" value="NZ_LUUK01000041.1"/>
</dbReference>
<dbReference type="Proteomes" id="UP000077628">
    <property type="component" value="Unassembled WGS sequence"/>
</dbReference>
<sequence length="253" mass="28168">MNETQTLTSDWGALSPHLIASFWEVDREGNKKKDSDTVVKAAVTDDANLEITLNWQSPFEQAGPETKAPTLFALMQNGLATEFLDSLGLDKSQDSNSKALKILQQFEGRTGITKLNSVQVFNGMPPAKIPMTLLFRAWRDPVSEVENPVDQLMEWALPIELAKDSTLLTRAAEAVKNREKDWIEAVLPSKSPTLLAFNYKGRTFAPMVIESISQPLTAPIDSSGRFVEMSIQITLATLTAIDRKDWQSIYKPK</sequence>
<evidence type="ECO:0000313" key="1">
    <source>
        <dbReference type="EMBL" id="OAI25078.1"/>
    </source>
</evidence>
<reference evidence="2" key="1">
    <citation type="submission" date="2016-03" db="EMBL/GenBank/DDBJ databases">
        <authorList>
            <person name="Heylen K."/>
            <person name="De Vos P."/>
            <person name="Vekeman B."/>
        </authorList>
    </citation>
    <scope>NUCLEOTIDE SEQUENCE [LARGE SCALE GENOMIC DNA]</scope>
    <source>
        <strain evidence="2">R-45383</strain>
    </source>
</reference>
<accession>A0A177P445</accession>
<dbReference type="STRING" id="702114.A1355_20115"/>
<protein>
    <submittedName>
        <fullName evidence="1">Uncharacterized protein</fullName>
    </submittedName>
</protein>
<gene>
    <name evidence="1" type="ORF">A1355_20115</name>
</gene>
<dbReference type="AlphaFoldDB" id="A0A177P445"/>
<evidence type="ECO:0000313" key="2">
    <source>
        <dbReference type="Proteomes" id="UP000077628"/>
    </source>
</evidence>
<organism evidence="1 2">
    <name type="scientific">Methylomonas koyamae</name>
    <dbReference type="NCBI Taxonomy" id="702114"/>
    <lineage>
        <taxon>Bacteria</taxon>
        <taxon>Pseudomonadati</taxon>
        <taxon>Pseudomonadota</taxon>
        <taxon>Gammaproteobacteria</taxon>
        <taxon>Methylococcales</taxon>
        <taxon>Methylococcaceae</taxon>
        <taxon>Methylomonas</taxon>
    </lineage>
</organism>
<proteinExistence type="predicted"/>
<comment type="caution">
    <text evidence="1">The sequence shown here is derived from an EMBL/GenBank/DDBJ whole genome shotgun (WGS) entry which is preliminary data.</text>
</comment>
<name>A0A177P445_9GAMM</name>